<gene>
    <name evidence="2" type="ORF">THSYN_15610</name>
</gene>
<proteinExistence type="predicted"/>
<keyword evidence="3" id="KW-1185">Reference proteome</keyword>
<dbReference type="KEGG" id="tsy:THSYN_15610"/>
<dbReference type="Proteomes" id="UP000232638">
    <property type="component" value="Chromosome"/>
</dbReference>
<dbReference type="AlphaFoldDB" id="A0A2K8U9I6"/>
<reference evidence="2 3" key="1">
    <citation type="submission" date="2017-03" db="EMBL/GenBank/DDBJ databases">
        <title>Complete genome sequence of Candidatus 'Thiodictyon syntrophicum' sp. nov. strain Cad16T, a photolithoautotroph purple sulfur bacterium isolated from an alpine meromictic lake.</title>
        <authorList>
            <person name="Luedin S.M."/>
            <person name="Pothier J.F."/>
            <person name="Danza F."/>
            <person name="Storelli N."/>
            <person name="Wittwer M."/>
            <person name="Tonolla M."/>
        </authorList>
    </citation>
    <scope>NUCLEOTIDE SEQUENCE [LARGE SCALE GENOMIC DNA]</scope>
    <source>
        <strain evidence="2 3">Cad16T</strain>
    </source>
</reference>
<sequence>MAARRSVRTADPTGNEPSRQHVDEPGWSPTGPLGTNYGENAANNVGSVGFPPGVNVWLDLEGVNAGASAQAVSDHRRAG</sequence>
<organism evidence="2 3">
    <name type="scientific">Candidatus Thiodictyon syntrophicum</name>
    <dbReference type="NCBI Taxonomy" id="1166950"/>
    <lineage>
        <taxon>Bacteria</taxon>
        <taxon>Pseudomonadati</taxon>
        <taxon>Pseudomonadota</taxon>
        <taxon>Gammaproteobacteria</taxon>
        <taxon>Chromatiales</taxon>
        <taxon>Chromatiaceae</taxon>
        <taxon>Thiodictyon</taxon>
    </lineage>
</organism>
<evidence type="ECO:0000313" key="2">
    <source>
        <dbReference type="EMBL" id="AUB82234.1"/>
    </source>
</evidence>
<protein>
    <submittedName>
        <fullName evidence="2">Uncharacterized protein</fullName>
    </submittedName>
</protein>
<feature type="region of interest" description="Disordered" evidence="1">
    <location>
        <begin position="1"/>
        <end position="40"/>
    </location>
</feature>
<dbReference type="OrthoDB" id="582311at2"/>
<accession>A0A2K8U9I6</accession>
<evidence type="ECO:0000313" key="3">
    <source>
        <dbReference type="Proteomes" id="UP000232638"/>
    </source>
</evidence>
<evidence type="ECO:0000256" key="1">
    <source>
        <dbReference type="SAM" id="MobiDB-lite"/>
    </source>
</evidence>
<dbReference type="EMBL" id="CP020370">
    <property type="protein sequence ID" value="AUB82234.1"/>
    <property type="molecule type" value="Genomic_DNA"/>
</dbReference>
<name>A0A2K8U9I6_9GAMM</name>